<gene>
    <name evidence="1" type="ORF">CLUMA_CG001500</name>
</gene>
<accession>A0A1J1HMM0</accession>
<proteinExistence type="predicted"/>
<sequence>MIYCNNQPQRNVSTSMLSSCNRCWDMKEANRDWIDVHFGYCSLDHSWMFFVCFTSLFMEIHLDVYGISNAICLRKECYSEYLNFA</sequence>
<dbReference type="AlphaFoldDB" id="A0A1J1HMM0"/>
<dbReference type="EMBL" id="CVRI01000004">
    <property type="protein sequence ID" value="CRK87710.1"/>
    <property type="molecule type" value="Genomic_DNA"/>
</dbReference>
<keyword evidence="2" id="KW-1185">Reference proteome</keyword>
<reference evidence="1 2" key="1">
    <citation type="submission" date="2015-04" db="EMBL/GenBank/DDBJ databases">
        <authorList>
            <person name="Syromyatnikov M.Y."/>
            <person name="Popov V.N."/>
        </authorList>
    </citation>
    <scope>NUCLEOTIDE SEQUENCE [LARGE SCALE GENOMIC DNA]</scope>
</reference>
<evidence type="ECO:0000313" key="1">
    <source>
        <dbReference type="EMBL" id="CRK87710.1"/>
    </source>
</evidence>
<dbReference type="Proteomes" id="UP000183832">
    <property type="component" value="Unassembled WGS sequence"/>
</dbReference>
<evidence type="ECO:0000313" key="2">
    <source>
        <dbReference type="Proteomes" id="UP000183832"/>
    </source>
</evidence>
<organism evidence="1 2">
    <name type="scientific">Clunio marinus</name>
    <dbReference type="NCBI Taxonomy" id="568069"/>
    <lineage>
        <taxon>Eukaryota</taxon>
        <taxon>Metazoa</taxon>
        <taxon>Ecdysozoa</taxon>
        <taxon>Arthropoda</taxon>
        <taxon>Hexapoda</taxon>
        <taxon>Insecta</taxon>
        <taxon>Pterygota</taxon>
        <taxon>Neoptera</taxon>
        <taxon>Endopterygota</taxon>
        <taxon>Diptera</taxon>
        <taxon>Nematocera</taxon>
        <taxon>Chironomoidea</taxon>
        <taxon>Chironomidae</taxon>
        <taxon>Clunio</taxon>
    </lineage>
</organism>
<protein>
    <submittedName>
        <fullName evidence="1">CLUMA_CG001500, isoform A</fullName>
    </submittedName>
</protein>
<name>A0A1J1HMM0_9DIPT</name>